<name>A0A6J6RZE9_9ZZZZ</name>
<accession>A0A6J6RZE9</accession>
<proteinExistence type="predicted"/>
<sequence>MATSFASTKGLRSGRMRMPVARRSVVVADAMYASHTSGSGIGVDAPPGILPEGLYGYADS</sequence>
<dbReference type="AlphaFoldDB" id="A0A6J6RZE9"/>
<protein>
    <submittedName>
        <fullName evidence="1">Unannotated protein</fullName>
    </submittedName>
</protein>
<dbReference type="EMBL" id="CAEZXX010000205">
    <property type="protein sequence ID" value="CAB4727815.1"/>
    <property type="molecule type" value="Genomic_DNA"/>
</dbReference>
<organism evidence="1">
    <name type="scientific">freshwater metagenome</name>
    <dbReference type="NCBI Taxonomy" id="449393"/>
    <lineage>
        <taxon>unclassified sequences</taxon>
        <taxon>metagenomes</taxon>
        <taxon>ecological metagenomes</taxon>
    </lineage>
</organism>
<evidence type="ECO:0000313" key="1">
    <source>
        <dbReference type="EMBL" id="CAB4727815.1"/>
    </source>
</evidence>
<gene>
    <name evidence="1" type="ORF">UFOPK2602_02161</name>
</gene>
<reference evidence="1" key="1">
    <citation type="submission" date="2020-05" db="EMBL/GenBank/DDBJ databases">
        <authorList>
            <person name="Chiriac C."/>
            <person name="Salcher M."/>
            <person name="Ghai R."/>
            <person name="Kavagutti S V."/>
        </authorList>
    </citation>
    <scope>NUCLEOTIDE SEQUENCE</scope>
</reference>